<evidence type="ECO:0000313" key="10">
    <source>
        <dbReference type="Proteomes" id="UP000198406"/>
    </source>
</evidence>
<dbReference type="PIRSF" id="PIRSF000517">
    <property type="entry name" value="Tyr_transaminase"/>
    <property type="match status" value="1"/>
</dbReference>
<dbReference type="InterPro" id="IPR004839">
    <property type="entry name" value="Aminotransferase_I/II_large"/>
</dbReference>
<dbReference type="SUPFAM" id="SSF53383">
    <property type="entry name" value="PLP-dependent transferases"/>
    <property type="match status" value="1"/>
</dbReference>
<comment type="cofactor">
    <cofactor evidence="1 6 7">
        <name>pyridoxal 5'-phosphate</name>
        <dbReference type="ChEBI" id="CHEBI:597326"/>
    </cofactor>
</comment>
<dbReference type="EC" id="2.6.1.5" evidence="9"/>
<evidence type="ECO:0000256" key="4">
    <source>
        <dbReference type="ARBA" id="ARBA00022679"/>
    </source>
</evidence>
<feature type="domain" description="Aminotransferase class I/classII large" evidence="8">
    <location>
        <begin position="64"/>
        <end position="449"/>
    </location>
</feature>
<dbReference type="InterPro" id="IPR015421">
    <property type="entry name" value="PyrdxlP-dep_Trfase_major"/>
</dbReference>
<dbReference type="Gene3D" id="3.90.1150.10">
    <property type="entry name" value="Aspartate Aminotransferase, domain 1"/>
    <property type="match status" value="1"/>
</dbReference>
<accession>A0A1Z5JL75</accession>
<evidence type="ECO:0000256" key="7">
    <source>
        <dbReference type="PIRSR" id="PIRSR000517-1"/>
    </source>
</evidence>
<dbReference type="GO" id="GO:0030170">
    <property type="term" value="F:pyridoxal phosphate binding"/>
    <property type="evidence" value="ECO:0007669"/>
    <property type="project" value="InterPro"/>
</dbReference>
<protein>
    <submittedName>
        <fullName evidence="9">Tyrosine aminotransferase</fullName>
        <ecNumber evidence="9">2.6.1.5</ecNumber>
    </submittedName>
</protein>
<dbReference type="InterPro" id="IPR004838">
    <property type="entry name" value="NHTrfase_class1_PyrdxlP-BS"/>
</dbReference>
<dbReference type="InterPro" id="IPR015422">
    <property type="entry name" value="PyrdxlP-dep_Trfase_small"/>
</dbReference>
<dbReference type="InterPro" id="IPR005958">
    <property type="entry name" value="TyrNic_aminoTrfase"/>
</dbReference>
<name>A0A1Z5JL75_FISSO</name>
<evidence type="ECO:0000256" key="1">
    <source>
        <dbReference type="ARBA" id="ARBA00001933"/>
    </source>
</evidence>
<dbReference type="PANTHER" id="PTHR45744">
    <property type="entry name" value="TYROSINE AMINOTRANSFERASE"/>
    <property type="match status" value="1"/>
</dbReference>
<dbReference type="CDD" id="cd00609">
    <property type="entry name" value="AAT_like"/>
    <property type="match status" value="1"/>
</dbReference>
<comment type="caution">
    <text evidence="9">The sequence shown here is derived from an EMBL/GenBank/DDBJ whole genome shotgun (WGS) entry which is preliminary data.</text>
</comment>
<dbReference type="AlphaFoldDB" id="A0A1Z5JL75"/>
<dbReference type="InParanoid" id="A0A1Z5JL75"/>
<organism evidence="9 10">
    <name type="scientific">Fistulifera solaris</name>
    <name type="common">Oleaginous diatom</name>
    <dbReference type="NCBI Taxonomy" id="1519565"/>
    <lineage>
        <taxon>Eukaryota</taxon>
        <taxon>Sar</taxon>
        <taxon>Stramenopiles</taxon>
        <taxon>Ochrophyta</taxon>
        <taxon>Bacillariophyta</taxon>
        <taxon>Bacillariophyceae</taxon>
        <taxon>Bacillariophycidae</taxon>
        <taxon>Naviculales</taxon>
        <taxon>Naviculaceae</taxon>
        <taxon>Fistulifera</taxon>
    </lineage>
</organism>
<feature type="modified residue" description="N6-(pyridoxal phosphate)lysine" evidence="7">
    <location>
        <position position="285"/>
    </location>
</feature>
<keyword evidence="5 6" id="KW-0663">Pyridoxal phosphate</keyword>
<dbReference type="GO" id="GO:0004838">
    <property type="term" value="F:L-tyrosine-2-oxoglutarate transaminase activity"/>
    <property type="evidence" value="ECO:0007669"/>
    <property type="project" value="TreeGrafter"/>
</dbReference>
<comment type="similarity">
    <text evidence="2 6">Belongs to the class-I pyridoxal-phosphate-dependent aminotransferase family.</text>
</comment>
<keyword evidence="10" id="KW-1185">Reference proteome</keyword>
<evidence type="ECO:0000259" key="8">
    <source>
        <dbReference type="Pfam" id="PF00155"/>
    </source>
</evidence>
<dbReference type="Pfam" id="PF00155">
    <property type="entry name" value="Aminotran_1_2"/>
    <property type="match status" value="1"/>
</dbReference>
<evidence type="ECO:0000256" key="2">
    <source>
        <dbReference type="ARBA" id="ARBA00007441"/>
    </source>
</evidence>
<evidence type="ECO:0000313" key="9">
    <source>
        <dbReference type="EMBL" id="GAX14770.1"/>
    </source>
</evidence>
<dbReference type="EMBL" id="BDSP01000083">
    <property type="protein sequence ID" value="GAX14770.1"/>
    <property type="molecule type" value="Genomic_DNA"/>
</dbReference>
<dbReference type="NCBIfam" id="TIGR01265">
    <property type="entry name" value="tyr_nico_aTase"/>
    <property type="match status" value="1"/>
</dbReference>
<dbReference type="Gene3D" id="3.40.640.10">
    <property type="entry name" value="Type I PLP-dependent aspartate aminotransferase-like (Major domain)"/>
    <property type="match status" value="1"/>
</dbReference>
<dbReference type="PANTHER" id="PTHR45744:SF2">
    <property type="entry name" value="TYROSINE AMINOTRANSFERASE"/>
    <property type="match status" value="1"/>
</dbReference>
<evidence type="ECO:0000256" key="5">
    <source>
        <dbReference type="ARBA" id="ARBA00022898"/>
    </source>
</evidence>
<keyword evidence="3 9" id="KW-0032">Aminotransferase</keyword>
<sequence>MTSPTSVVGVEEEAVGNASSKVTLLSLKWPVIPASKEAQRTYNPIRAIVDPFLASVQEHDKSYISLALGDPSSYFPPCPVVVQAIQQHLLQSTGYIPAVGMLSARQAIASHSNCENGVPTLHVTPDHVIITNGCSGALELLFRATLQPPHDVLLIPCPGFPLYNVICHSLGCQTQSYPLKYNNETEEWYMDLVELETLLQQPNNHHFKAILINNPSNPTGAVFSKTHLQKFLQLCDKYHLMVISDEIYGDMTLHDRCAFHSLANVRNDMIPSPHVPIIQASGLGKQYLVPGWRVGWLVFHDNIYGTLQSIRHGAQQLAQVIMGASHVVQWAIPAALTSTGPDDTTIVVWKQEWRHKLRQQAHAVERVLRQSPYLKVYHPQGAMYLMVQIVPPRRQSIVKTDAEWTRELLRQENVLVLPGSCFGMKASDNFFRIVFGAPTAVLEEAGHRIISFLEQACVNVTE</sequence>
<evidence type="ECO:0000256" key="3">
    <source>
        <dbReference type="ARBA" id="ARBA00022576"/>
    </source>
</evidence>
<dbReference type="PROSITE" id="PS00105">
    <property type="entry name" value="AA_TRANSFER_CLASS_1"/>
    <property type="match status" value="1"/>
</dbReference>
<gene>
    <name evidence="9" type="ORF">FisN_25Lh036</name>
</gene>
<reference evidence="9 10" key="1">
    <citation type="journal article" date="2015" name="Plant Cell">
        <title>Oil accumulation by the oleaginous diatom Fistulifera solaris as revealed by the genome and transcriptome.</title>
        <authorList>
            <person name="Tanaka T."/>
            <person name="Maeda Y."/>
            <person name="Veluchamy A."/>
            <person name="Tanaka M."/>
            <person name="Abida H."/>
            <person name="Marechal E."/>
            <person name="Bowler C."/>
            <person name="Muto M."/>
            <person name="Sunaga Y."/>
            <person name="Tanaka M."/>
            <person name="Yoshino T."/>
            <person name="Taniguchi T."/>
            <person name="Fukuda Y."/>
            <person name="Nemoto M."/>
            <person name="Matsumoto M."/>
            <person name="Wong P.S."/>
            <person name="Aburatani S."/>
            <person name="Fujibuchi W."/>
        </authorList>
    </citation>
    <scope>NUCLEOTIDE SEQUENCE [LARGE SCALE GENOMIC DNA]</scope>
    <source>
        <strain evidence="9 10">JPCC DA0580</strain>
    </source>
</reference>
<dbReference type="OrthoDB" id="7042322at2759"/>
<dbReference type="GO" id="GO:0006572">
    <property type="term" value="P:L-tyrosine catabolic process"/>
    <property type="evidence" value="ECO:0007669"/>
    <property type="project" value="TreeGrafter"/>
</dbReference>
<keyword evidence="4 9" id="KW-0808">Transferase</keyword>
<dbReference type="Proteomes" id="UP000198406">
    <property type="component" value="Unassembled WGS sequence"/>
</dbReference>
<dbReference type="InterPro" id="IPR015424">
    <property type="entry name" value="PyrdxlP-dep_Trfase"/>
</dbReference>
<proteinExistence type="inferred from homology"/>
<evidence type="ECO:0000256" key="6">
    <source>
        <dbReference type="PIRNR" id="PIRNR000517"/>
    </source>
</evidence>